<dbReference type="EMBL" id="SJFN01000001">
    <property type="protein sequence ID" value="TBW41194.1"/>
    <property type="molecule type" value="Genomic_DNA"/>
</dbReference>
<evidence type="ECO:0000256" key="3">
    <source>
        <dbReference type="ARBA" id="ARBA00022692"/>
    </source>
</evidence>
<accession>A0A4Q9VYJ1</accession>
<organism evidence="7 8">
    <name type="scientific">Siculibacillus lacustris</name>
    <dbReference type="NCBI Taxonomy" id="1549641"/>
    <lineage>
        <taxon>Bacteria</taxon>
        <taxon>Pseudomonadati</taxon>
        <taxon>Pseudomonadota</taxon>
        <taxon>Alphaproteobacteria</taxon>
        <taxon>Hyphomicrobiales</taxon>
        <taxon>Ancalomicrobiaceae</taxon>
        <taxon>Siculibacillus</taxon>
    </lineage>
</organism>
<comment type="caution">
    <text evidence="7">The sequence shown here is derived from an EMBL/GenBank/DDBJ whole genome shotgun (WGS) entry which is preliminary data.</text>
</comment>
<feature type="transmembrane region" description="Helical" evidence="6">
    <location>
        <begin position="66"/>
        <end position="85"/>
    </location>
</feature>
<gene>
    <name evidence="7" type="ORF">EYW49_00210</name>
</gene>
<dbReference type="PANTHER" id="PTHR33931:SF2">
    <property type="entry name" value="HOLIN-LIKE PROTEIN CIDA"/>
    <property type="match status" value="1"/>
</dbReference>
<keyword evidence="8" id="KW-1185">Reference proteome</keyword>
<dbReference type="RefSeq" id="WP_131304720.1">
    <property type="nucleotide sequence ID" value="NZ_SJFN01000001.1"/>
</dbReference>
<sequence>MIRGFAILLLCQLVGEAIARGTGLPVPGPVLGFAGLVAALAWFDRHGDVDDTILASSDLGRVSNGLLATLSLLFVPAGVGVIQHLDVIGAQGLAITLALVISTAVTLAVTVGTFVAVKRLMTRTEEPRR</sequence>
<proteinExistence type="predicted"/>
<comment type="subcellular location">
    <subcellularLocation>
        <location evidence="1">Cell membrane</location>
        <topology evidence="1">Multi-pass membrane protein</topology>
    </subcellularLocation>
</comment>
<evidence type="ECO:0000313" key="8">
    <source>
        <dbReference type="Proteomes" id="UP000292781"/>
    </source>
</evidence>
<dbReference type="PANTHER" id="PTHR33931">
    <property type="entry name" value="HOLIN-LIKE PROTEIN CIDA-RELATED"/>
    <property type="match status" value="1"/>
</dbReference>
<keyword evidence="3 6" id="KW-0812">Transmembrane</keyword>
<evidence type="ECO:0000256" key="2">
    <source>
        <dbReference type="ARBA" id="ARBA00022475"/>
    </source>
</evidence>
<dbReference type="OrthoDB" id="385012at2"/>
<evidence type="ECO:0000256" key="4">
    <source>
        <dbReference type="ARBA" id="ARBA00022989"/>
    </source>
</evidence>
<keyword evidence="4 6" id="KW-1133">Transmembrane helix</keyword>
<feature type="transmembrane region" description="Helical" evidence="6">
    <location>
        <begin position="29"/>
        <end position="45"/>
    </location>
</feature>
<evidence type="ECO:0000256" key="5">
    <source>
        <dbReference type="ARBA" id="ARBA00023136"/>
    </source>
</evidence>
<dbReference type="Proteomes" id="UP000292781">
    <property type="component" value="Unassembled WGS sequence"/>
</dbReference>
<dbReference type="GO" id="GO:0005886">
    <property type="term" value="C:plasma membrane"/>
    <property type="evidence" value="ECO:0007669"/>
    <property type="project" value="UniProtKB-SubCell"/>
</dbReference>
<evidence type="ECO:0000256" key="6">
    <source>
        <dbReference type="SAM" id="Phobius"/>
    </source>
</evidence>
<dbReference type="InterPro" id="IPR005538">
    <property type="entry name" value="LrgA/CidA"/>
</dbReference>
<keyword evidence="2" id="KW-1003">Cell membrane</keyword>
<dbReference type="AlphaFoldDB" id="A0A4Q9VYJ1"/>
<keyword evidence="5 6" id="KW-0472">Membrane</keyword>
<feature type="transmembrane region" description="Helical" evidence="6">
    <location>
        <begin position="91"/>
        <end position="117"/>
    </location>
</feature>
<protein>
    <submittedName>
        <fullName evidence="7">CidA/LrgA family protein</fullName>
    </submittedName>
</protein>
<dbReference type="Pfam" id="PF03788">
    <property type="entry name" value="LrgA"/>
    <property type="match status" value="1"/>
</dbReference>
<evidence type="ECO:0000313" key="7">
    <source>
        <dbReference type="EMBL" id="TBW41194.1"/>
    </source>
</evidence>
<name>A0A4Q9VYJ1_9HYPH</name>
<evidence type="ECO:0000256" key="1">
    <source>
        <dbReference type="ARBA" id="ARBA00004651"/>
    </source>
</evidence>
<reference evidence="7 8" key="1">
    <citation type="submission" date="2019-02" db="EMBL/GenBank/DDBJ databases">
        <title>Siculibacillus lacustris gen. nov., sp. nov., a new rosette-forming bacterium isolated from a freshwater crater lake (Lake St. Ana, Romania).</title>
        <authorList>
            <person name="Felfoldi T."/>
            <person name="Marton Z."/>
            <person name="Szabo A."/>
            <person name="Mentes A."/>
            <person name="Boka K."/>
            <person name="Marialigeti K."/>
            <person name="Mathe I."/>
            <person name="Koncz M."/>
            <person name="Schumann P."/>
            <person name="Toth E."/>
        </authorList>
    </citation>
    <scope>NUCLEOTIDE SEQUENCE [LARGE SCALE GENOMIC DNA]</scope>
    <source>
        <strain evidence="7 8">SA-279</strain>
    </source>
</reference>